<name>A0ACC1C4J8_9ROSI</name>
<sequence length="27" mass="3151">MHDLMISLLLFLFGLSYLPLGYYVLDC</sequence>
<protein>
    <submittedName>
        <fullName evidence="1">Uncharacterized protein</fullName>
    </submittedName>
</protein>
<keyword evidence="2" id="KW-1185">Reference proteome</keyword>
<evidence type="ECO:0000313" key="2">
    <source>
        <dbReference type="Proteomes" id="UP001164250"/>
    </source>
</evidence>
<organism evidence="1 2">
    <name type="scientific">Pistacia atlantica</name>
    <dbReference type="NCBI Taxonomy" id="434234"/>
    <lineage>
        <taxon>Eukaryota</taxon>
        <taxon>Viridiplantae</taxon>
        <taxon>Streptophyta</taxon>
        <taxon>Embryophyta</taxon>
        <taxon>Tracheophyta</taxon>
        <taxon>Spermatophyta</taxon>
        <taxon>Magnoliopsida</taxon>
        <taxon>eudicotyledons</taxon>
        <taxon>Gunneridae</taxon>
        <taxon>Pentapetalae</taxon>
        <taxon>rosids</taxon>
        <taxon>malvids</taxon>
        <taxon>Sapindales</taxon>
        <taxon>Anacardiaceae</taxon>
        <taxon>Pistacia</taxon>
    </lineage>
</organism>
<proteinExistence type="predicted"/>
<gene>
    <name evidence="1" type="ORF">Patl1_03594</name>
</gene>
<dbReference type="EMBL" id="CM047897">
    <property type="protein sequence ID" value="KAJ0110630.1"/>
    <property type="molecule type" value="Genomic_DNA"/>
</dbReference>
<evidence type="ECO:0000313" key="1">
    <source>
        <dbReference type="EMBL" id="KAJ0110630.1"/>
    </source>
</evidence>
<dbReference type="Proteomes" id="UP001164250">
    <property type="component" value="Chromosome 1"/>
</dbReference>
<reference evidence="2" key="1">
    <citation type="journal article" date="2023" name="G3 (Bethesda)">
        <title>Genome assembly and association tests identify interacting loci associated with vigor, precocity, and sex in interspecific pistachio rootstocks.</title>
        <authorList>
            <person name="Palmer W."/>
            <person name="Jacygrad E."/>
            <person name="Sagayaradj S."/>
            <person name="Cavanaugh K."/>
            <person name="Han R."/>
            <person name="Bertier L."/>
            <person name="Beede B."/>
            <person name="Kafkas S."/>
            <person name="Golino D."/>
            <person name="Preece J."/>
            <person name="Michelmore R."/>
        </authorList>
    </citation>
    <scope>NUCLEOTIDE SEQUENCE [LARGE SCALE GENOMIC DNA]</scope>
</reference>
<comment type="caution">
    <text evidence="1">The sequence shown here is derived from an EMBL/GenBank/DDBJ whole genome shotgun (WGS) entry which is preliminary data.</text>
</comment>
<accession>A0ACC1C4J8</accession>